<dbReference type="AlphaFoldDB" id="A0AA40HX49"/>
<reference evidence="2" key="1">
    <citation type="submission" date="2023-06" db="EMBL/GenBank/DDBJ databases">
        <title>Reference genome for the Northern bat (Eptesicus nilssonii), a most northern bat species.</title>
        <authorList>
            <person name="Laine V.N."/>
            <person name="Pulliainen A.T."/>
            <person name="Lilley T.M."/>
        </authorList>
    </citation>
    <scope>NUCLEOTIDE SEQUENCE</scope>
    <source>
        <strain evidence="2">BLF_Eptnil</strain>
        <tissue evidence="2">Kidney</tissue>
    </source>
</reference>
<comment type="caution">
    <text evidence="2">The sequence shown here is derived from an EMBL/GenBank/DDBJ whole genome shotgun (WGS) entry which is preliminary data.</text>
</comment>
<evidence type="ECO:0000313" key="3">
    <source>
        <dbReference type="Proteomes" id="UP001177744"/>
    </source>
</evidence>
<feature type="non-terminal residue" evidence="2">
    <location>
        <position position="341"/>
    </location>
</feature>
<gene>
    <name evidence="2" type="ORF">QTO34_019569</name>
</gene>
<evidence type="ECO:0000313" key="2">
    <source>
        <dbReference type="EMBL" id="KAK1338902.1"/>
    </source>
</evidence>
<dbReference type="Proteomes" id="UP001177744">
    <property type="component" value="Unassembled WGS sequence"/>
</dbReference>
<organism evidence="2 3">
    <name type="scientific">Cnephaeus nilssonii</name>
    <name type="common">Northern bat</name>
    <name type="synonym">Eptesicus nilssonii</name>
    <dbReference type="NCBI Taxonomy" id="3371016"/>
    <lineage>
        <taxon>Eukaryota</taxon>
        <taxon>Metazoa</taxon>
        <taxon>Chordata</taxon>
        <taxon>Craniata</taxon>
        <taxon>Vertebrata</taxon>
        <taxon>Euteleostomi</taxon>
        <taxon>Mammalia</taxon>
        <taxon>Eutheria</taxon>
        <taxon>Laurasiatheria</taxon>
        <taxon>Chiroptera</taxon>
        <taxon>Yangochiroptera</taxon>
        <taxon>Vespertilionidae</taxon>
        <taxon>Cnephaeus</taxon>
    </lineage>
</organism>
<keyword evidence="3" id="KW-1185">Reference proteome</keyword>
<feature type="region of interest" description="Disordered" evidence="1">
    <location>
        <begin position="103"/>
        <end position="140"/>
    </location>
</feature>
<protein>
    <submittedName>
        <fullName evidence="2">Uncharacterized protein</fullName>
    </submittedName>
</protein>
<accession>A0AA40HX49</accession>
<evidence type="ECO:0000256" key="1">
    <source>
        <dbReference type="SAM" id="MobiDB-lite"/>
    </source>
</evidence>
<sequence>MLSLRCQRRRELSICAMAVLRHRRGLWDSKLMSRRGPSKAGELGACPLQHQARRRLLKGLVHQRSKVKAWELGACPLRHQAFQKPLTRWRLLKGLVHQWTGTQLPHDRKQKRVGDPTRTLGCSRAQGRRPGPSPDPERRQKAVATAKAWVPGASRKLVQPARLSSSPCLRKEQLGGALDGYVKPCRGMTNGSMEQQQPCCSNEETSMRTKPIAGMGSSNYDPRATCGPPRTFIRPAGCFCHRCLSCLGADSSRARSAHTVKHFLSQLYKNTSLQIGRGLPWHYTILKAFTQHAFIFTGSLCKKEELLPGWSSKCFILRSSKCFILGMRPPQRPRVIRNGYA</sequence>
<proteinExistence type="predicted"/>
<dbReference type="EMBL" id="JAULJE010000009">
    <property type="protein sequence ID" value="KAK1338902.1"/>
    <property type="molecule type" value="Genomic_DNA"/>
</dbReference>
<name>A0AA40HX49_CNENI</name>